<evidence type="ECO:0000313" key="6">
    <source>
        <dbReference type="Proteomes" id="UP001054252"/>
    </source>
</evidence>
<feature type="compositionally biased region" description="Basic and acidic residues" evidence="4">
    <location>
        <begin position="119"/>
        <end position="128"/>
    </location>
</feature>
<reference evidence="5 6" key="1">
    <citation type="journal article" date="2021" name="Commun. Biol.">
        <title>The genome of Shorea leprosula (Dipterocarpaceae) highlights the ecological relevance of drought in aseasonal tropical rainforests.</title>
        <authorList>
            <person name="Ng K.K.S."/>
            <person name="Kobayashi M.J."/>
            <person name="Fawcett J.A."/>
            <person name="Hatakeyama M."/>
            <person name="Paape T."/>
            <person name="Ng C.H."/>
            <person name="Ang C.C."/>
            <person name="Tnah L.H."/>
            <person name="Lee C.T."/>
            <person name="Nishiyama T."/>
            <person name="Sese J."/>
            <person name="O'Brien M.J."/>
            <person name="Copetti D."/>
            <person name="Mohd Noor M.I."/>
            <person name="Ong R.C."/>
            <person name="Putra M."/>
            <person name="Sireger I.Z."/>
            <person name="Indrioko S."/>
            <person name="Kosugi Y."/>
            <person name="Izuno A."/>
            <person name="Isagi Y."/>
            <person name="Lee S.L."/>
            <person name="Shimizu K.K."/>
        </authorList>
    </citation>
    <scope>NUCLEOTIDE SEQUENCE [LARGE SCALE GENOMIC DNA]</scope>
    <source>
        <strain evidence="5">214</strain>
    </source>
</reference>
<dbReference type="GO" id="GO:0003682">
    <property type="term" value="F:chromatin binding"/>
    <property type="evidence" value="ECO:0007669"/>
    <property type="project" value="TreeGrafter"/>
</dbReference>
<comment type="caution">
    <text evidence="5">The sequence shown here is derived from an EMBL/GenBank/DDBJ whole genome shotgun (WGS) entry which is preliminary data.</text>
</comment>
<feature type="compositionally biased region" description="Polar residues" evidence="4">
    <location>
        <begin position="105"/>
        <end position="117"/>
    </location>
</feature>
<evidence type="ECO:0000313" key="5">
    <source>
        <dbReference type="EMBL" id="GKV36615.1"/>
    </source>
</evidence>
<evidence type="ECO:0000256" key="4">
    <source>
        <dbReference type="SAM" id="MobiDB-lite"/>
    </source>
</evidence>
<dbReference type="GO" id="GO:0016593">
    <property type="term" value="C:Cdc73/Paf1 complex"/>
    <property type="evidence" value="ECO:0007669"/>
    <property type="project" value="InterPro"/>
</dbReference>
<dbReference type="InterPro" id="IPR007133">
    <property type="entry name" value="RNA_pol_II-assoc_Paf1"/>
</dbReference>
<comment type="subcellular location">
    <subcellularLocation>
        <location evidence="1">Nucleus</location>
    </subcellularLocation>
</comment>
<dbReference type="PANTHER" id="PTHR23188:SF12">
    <property type="entry name" value="RNA POLYMERASE II-ASSOCIATED FACTOR 1 HOMOLOG"/>
    <property type="match status" value="1"/>
</dbReference>
<keyword evidence="6" id="KW-1185">Reference proteome</keyword>
<protein>
    <submittedName>
        <fullName evidence="5">Uncharacterized protein</fullName>
    </submittedName>
</protein>
<gene>
    <name evidence="5" type="ORF">SLEP1_g44725</name>
</gene>
<dbReference type="EMBL" id="BPVZ01000117">
    <property type="protein sequence ID" value="GKV36615.1"/>
    <property type="molecule type" value="Genomic_DNA"/>
</dbReference>
<name>A0AAV5LHK2_9ROSI</name>
<sequence length="151" mass="17222">MVPSVDEESKDIYDEDEDVSYSWIREYHWDVRGDDADDPNNFLVSFDDGERVARYVPLPQKLNLRKKRAREGRSGDEIEHFPIPSSITVRKRSDVSVIEPRDQGVYSNSRGGVSNSRAGRLDAEDGIGRSHRLSHHQDIDQYSGGEDELSD</sequence>
<accession>A0AAV5LHK2</accession>
<evidence type="ECO:0000256" key="2">
    <source>
        <dbReference type="ARBA" id="ARBA00007560"/>
    </source>
</evidence>
<proteinExistence type="inferred from homology"/>
<evidence type="ECO:0000256" key="3">
    <source>
        <dbReference type="ARBA" id="ARBA00023242"/>
    </source>
</evidence>
<keyword evidence="3" id="KW-0539">Nucleus</keyword>
<evidence type="ECO:0000256" key="1">
    <source>
        <dbReference type="ARBA" id="ARBA00004123"/>
    </source>
</evidence>
<comment type="similarity">
    <text evidence="2">Belongs to the PAF1 family.</text>
</comment>
<dbReference type="GO" id="GO:0006368">
    <property type="term" value="P:transcription elongation by RNA polymerase II"/>
    <property type="evidence" value="ECO:0007669"/>
    <property type="project" value="InterPro"/>
</dbReference>
<dbReference type="AlphaFoldDB" id="A0AAV5LHK2"/>
<feature type="region of interest" description="Disordered" evidence="4">
    <location>
        <begin position="100"/>
        <end position="151"/>
    </location>
</feature>
<dbReference type="GO" id="GO:0000993">
    <property type="term" value="F:RNA polymerase II complex binding"/>
    <property type="evidence" value="ECO:0007669"/>
    <property type="project" value="TreeGrafter"/>
</dbReference>
<dbReference type="PANTHER" id="PTHR23188">
    <property type="entry name" value="RNA POLYMERASE II-ASSOCIATED FACTOR 1 HOMOLOG"/>
    <property type="match status" value="1"/>
</dbReference>
<organism evidence="5 6">
    <name type="scientific">Rubroshorea leprosula</name>
    <dbReference type="NCBI Taxonomy" id="152421"/>
    <lineage>
        <taxon>Eukaryota</taxon>
        <taxon>Viridiplantae</taxon>
        <taxon>Streptophyta</taxon>
        <taxon>Embryophyta</taxon>
        <taxon>Tracheophyta</taxon>
        <taxon>Spermatophyta</taxon>
        <taxon>Magnoliopsida</taxon>
        <taxon>eudicotyledons</taxon>
        <taxon>Gunneridae</taxon>
        <taxon>Pentapetalae</taxon>
        <taxon>rosids</taxon>
        <taxon>malvids</taxon>
        <taxon>Malvales</taxon>
        <taxon>Dipterocarpaceae</taxon>
        <taxon>Rubroshorea</taxon>
    </lineage>
</organism>
<dbReference type="Proteomes" id="UP001054252">
    <property type="component" value="Unassembled WGS sequence"/>
</dbReference>
<dbReference type="Pfam" id="PF03985">
    <property type="entry name" value="Paf1"/>
    <property type="match status" value="1"/>
</dbReference>